<name>A0A814Z7Y2_9BILA</name>
<evidence type="ECO:0000256" key="1">
    <source>
        <dbReference type="SAM" id="SignalP"/>
    </source>
</evidence>
<sequence length="181" mass="20552">MISILLLLILLTINDTNSYQCSKNLTSSTCRQNHAGIYYIFLNSRDHSYYELISLNSEGSVIILGSDQQSAAASTTKSAVVQPYSDILGKWTCEVHHHLTKILINGYNFVYKTKALKNYAVIEKYTLTLDHNSMKIQGQQKFTFVTLNSTQSIKERKSQKGPFLFDINGYQIEKYCVSESN</sequence>
<accession>A0A814Z7Y2</accession>
<feature type="chain" id="PRO_5032401760" evidence="1">
    <location>
        <begin position="19"/>
        <end position="181"/>
    </location>
</feature>
<proteinExistence type="predicted"/>
<comment type="caution">
    <text evidence="2">The sequence shown here is derived from an EMBL/GenBank/DDBJ whole genome shotgun (WGS) entry which is preliminary data.</text>
</comment>
<evidence type="ECO:0000313" key="3">
    <source>
        <dbReference type="Proteomes" id="UP000663845"/>
    </source>
</evidence>
<organism evidence="2 3">
    <name type="scientific">Adineta steineri</name>
    <dbReference type="NCBI Taxonomy" id="433720"/>
    <lineage>
        <taxon>Eukaryota</taxon>
        <taxon>Metazoa</taxon>
        <taxon>Spiralia</taxon>
        <taxon>Gnathifera</taxon>
        <taxon>Rotifera</taxon>
        <taxon>Eurotatoria</taxon>
        <taxon>Bdelloidea</taxon>
        <taxon>Adinetida</taxon>
        <taxon>Adinetidae</taxon>
        <taxon>Adineta</taxon>
    </lineage>
</organism>
<protein>
    <submittedName>
        <fullName evidence="2">Uncharacterized protein</fullName>
    </submittedName>
</protein>
<evidence type="ECO:0000313" key="2">
    <source>
        <dbReference type="EMBL" id="CAF1238317.1"/>
    </source>
</evidence>
<dbReference type="Proteomes" id="UP000663845">
    <property type="component" value="Unassembled WGS sequence"/>
</dbReference>
<dbReference type="AlphaFoldDB" id="A0A814Z7Y2"/>
<dbReference type="EMBL" id="CAJNOG010000431">
    <property type="protein sequence ID" value="CAF1238317.1"/>
    <property type="molecule type" value="Genomic_DNA"/>
</dbReference>
<keyword evidence="1" id="KW-0732">Signal</keyword>
<feature type="signal peptide" evidence="1">
    <location>
        <begin position="1"/>
        <end position="18"/>
    </location>
</feature>
<gene>
    <name evidence="2" type="ORF">JYZ213_LOCUS28930</name>
</gene>
<reference evidence="2" key="1">
    <citation type="submission" date="2021-02" db="EMBL/GenBank/DDBJ databases">
        <authorList>
            <person name="Nowell W R."/>
        </authorList>
    </citation>
    <scope>NUCLEOTIDE SEQUENCE</scope>
</reference>